<reference evidence="1 2" key="1">
    <citation type="journal article" date="2018" name="Sci. Rep.">
        <title>Genomic signatures of local adaptation to the degree of environmental predictability in rotifers.</title>
        <authorList>
            <person name="Franch-Gras L."/>
            <person name="Hahn C."/>
            <person name="Garcia-Roger E.M."/>
            <person name="Carmona M.J."/>
            <person name="Serra M."/>
            <person name="Gomez A."/>
        </authorList>
    </citation>
    <scope>NUCLEOTIDE SEQUENCE [LARGE SCALE GENOMIC DNA]</scope>
    <source>
        <strain evidence="1">HYR1</strain>
    </source>
</reference>
<gene>
    <name evidence="1" type="ORF">BpHYR1_021681</name>
</gene>
<accession>A0A3M7RUU6</accession>
<dbReference type="AlphaFoldDB" id="A0A3M7RUU6"/>
<name>A0A3M7RUU6_BRAPC</name>
<proteinExistence type="predicted"/>
<sequence length="119" mass="14057">MGRKRIETQVKSQIVAYYKLNYHPNQIAALCNCSRGCVVNTIRNWKENGGVGDNSRSGRPRVSTEKEDRMLFKLARKNPRWSVRKRSTVKRRLLDFQLESYNETEKQLLSKEDKKKRLK</sequence>
<dbReference type="InterPro" id="IPR009057">
    <property type="entry name" value="Homeodomain-like_sf"/>
</dbReference>
<dbReference type="Gene3D" id="1.10.10.10">
    <property type="entry name" value="Winged helix-like DNA-binding domain superfamily/Winged helix DNA-binding domain"/>
    <property type="match status" value="1"/>
</dbReference>
<evidence type="ECO:0000313" key="2">
    <source>
        <dbReference type="Proteomes" id="UP000276133"/>
    </source>
</evidence>
<dbReference type="Proteomes" id="UP000276133">
    <property type="component" value="Unassembled WGS sequence"/>
</dbReference>
<dbReference type="InterPro" id="IPR036388">
    <property type="entry name" value="WH-like_DNA-bd_sf"/>
</dbReference>
<organism evidence="1 2">
    <name type="scientific">Brachionus plicatilis</name>
    <name type="common">Marine rotifer</name>
    <name type="synonym">Brachionus muelleri</name>
    <dbReference type="NCBI Taxonomy" id="10195"/>
    <lineage>
        <taxon>Eukaryota</taxon>
        <taxon>Metazoa</taxon>
        <taxon>Spiralia</taxon>
        <taxon>Gnathifera</taxon>
        <taxon>Rotifera</taxon>
        <taxon>Eurotatoria</taxon>
        <taxon>Monogononta</taxon>
        <taxon>Pseudotrocha</taxon>
        <taxon>Ploima</taxon>
        <taxon>Brachionidae</taxon>
        <taxon>Brachionus</taxon>
    </lineage>
</organism>
<keyword evidence="2" id="KW-1185">Reference proteome</keyword>
<evidence type="ECO:0000313" key="1">
    <source>
        <dbReference type="EMBL" id="RNA27239.1"/>
    </source>
</evidence>
<protein>
    <submittedName>
        <fullName evidence="1">Tc1-like transporase</fullName>
    </submittedName>
</protein>
<dbReference type="EMBL" id="REGN01002578">
    <property type="protein sequence ID" value="RNA27239.1"/>
    <property type="molecule type" value="Genomic_DNA"/>
</dbReference>
<dbReference type="OrthoDB" id="4843387at2759"/>
<dbReference type="SUPFAM" id="SSF46689">
    <property type="entry name" value="Homeodomain-like"/>
    <property type="match status" value="1"/>
</dbReference>
<dbReference type="SMR" id="A0A3M7RUU6"/>
<comment type="caution">
    <text evidence="1">The sequence shown here is derived from an EMBL/GenBank/DDBJ whole genome shotgun (WGS) entry which is preliminary data.</text>
</comment>